<comment type="caution">
    <text evidence="1">The sequence shown here is derived from an EMBL/GenBank/DDBJ whole genome shotgun (WGS) entry which is preliminary data.</text>
</comment>
<evidence type="ECO:0000313" key="1">
    <source>
        <dbReference type="EMBL" id="PMM63755.1"/>
    </source>
</evidence>
<evidence type="ECO:0000313" key="2">
    <source>
        <dbReference type="Proteomes" id="UP000235406"/>
    </source>
</evidence>
<dbReference type="Proteomes" id="UP000235406">
    <property type="component" value="Unassembled WGS sequence"/>
</dbReference>
<accession>A0A2N7JVQ4</accession>
<sequence length="80" mass="8987">MNSIHITNTTVKSVLVALLLLFTSMTFAGYIVFYDNEAQLSADNAIDKGDAVLIIDEDDVIQSKDLYYCDITIIQQRLLK</sequence>
<organism evidence="1 2">
    <name type="scientific">Vibrio lentus</name>
    <dbReference type="NCBI Taxonomy" id="136468"/>
    <lineage>
        <taxon>Bacteria</taxon>
        <taxon>Pseudomonadati</taxon>
        <taxon>Pseudomonadota</taxon>
        <taxon>Gammaproteobacteria</taxon>
        <taxon>Vibrionales</taxon>
        <taxon>Vibrionaceae</taxon>
        <taxon>Vibrio</taxon>
    </lineage>
</organism>
<dbReference type="RefSeq" id="WP_102438246.1">
    <property type="nucleotide sequence ID" value="NZ_CAWNVI010000168.1"/>
</dbReference>
<dbReference type="AlphaFoldDB" id="A0A2N7JVQ4"/>
<reference evidence="2" key="1">
    <citation type="submission" date="2016-07" db="EMBL/GenBank/DDBJ databases">
        <title>Nontailed viruses are major unrecognized killers of bacteria in the ocean.</title>
        <authorList>
            <person name="Kauffman K."/>
            <person name="Hussain F."/>
            <person name="Yang J."/>
            <person name="Arevalo P."/>
            <person name="Brown J."/>
            <person name="Cutler M."/>
            <person name="Kelly L."/>
            <person name="Polz M.F."/>
        </authorList>
    </citation>
    <scope>NUCLEOTIDE SEQUENCE [LARGE SCALE GENOMIC DNA]</scope>
    <source>
        <strain evidence="2">10N.261.46.F8</strain>
    </source>
</reference>
<dbReference type="EMBL" id="MCZK01000168">
    <property type="protein sequence ID" value="PMM63755.1"/>
    <property type="molecule type" value="Genomic_DNA"/>
</dbReference>
<gene>
    <name evidence="1" type="ORF">BCT49_17115</name>
</gene>
<proteinExistence type="predicted"/>
<name>A0A2N7JVQ4_9VIBR</name>
<protein>
    <submittedName>
        <fullName evidence="1">Uncharacterized protein</fullName>
    </submittedName>
</protein>